<dbReference type="SMART" id="SM00637">
    <property type="entry name" value="CBD_II"/>
    <property type="match status" value="1"/>
</dbReference>
<dbReference type="InterPro" id="IPR008965">
    <property type="entry name" value="CBM2/CBM3_carb-bd_dom_sf"/>
</dbReference>
<dbReference type="Gene3D" id="2.60.40.290">
    <property type="match status" value="1"/>
</dbReference>
<evidence type="ECO:0000259" key="3">
    <source>
        <dbReference type="PROSITE" id="PS51173"/>
    </source>
</evidence>
<evidence type="ECO:0000313" key="4">
    <source>
        <dbReference type="EMBL" id="GGM17040.1"/>
    </source>
</evidence>
<dbReference type="SUPFAM" id="SSF49384">
    <property type="entry name" value="Carbohydrate-binding domain"/>
    <property type="match status" value="1"/>
</dbReference>
<feature type="domain" description="CBM2" evidence="3">
    <location>
        <begin position="57"/>
        <end position="162"/>
    </location>
</feature>
<feature type="region of interest" description="Disordered" evidence="1">
    <location>
        <begin position="35"/>
        <end position="62"/>
    </location>
</feature>
<dbReference type="GO" id="GO:0004553">
    <property type="term" value="F:hydrolase activity, hydrolyzing O-glycosyl compounds"/>
    <property type="evidence" value="ECO:0007669"/>
    <property type="project" value="InterPro"/>
</dbReference>
<dbReference type="EMBL" id="BMPI01000007">
    <property type="protein sequence ID" value="GGM17040.1"/>
    <property type="molecule type" value="Genomic_DNA"/>
</dbReference>
<dbReference type="AlphaFoldDB" id="A0A917TDX1"/>
<evidence type="ECO:0000256" key="1">
    <source>
        <dbReference type="SAM" id="MobiDB-lite"/>
    </source>
</evidence>
<dbReference type="PROSITE" id="PS51173">
    <property type="entry name" value="CBM2"/>
    <property type="match status" value="1"/>
</dbReference>
<reference evidence="4" key="2">
    <citation type="submission" date="2020-09" db="EMBL/GenBank/DDBJ databases">
        <authorList>
            <person name="Sun Q."/>
            <person name="Ohkuma M."/>
        </authorList>
    </citation>
    <scope>NUCLEOTIDE SEQUENCE</scope>
    <source>
        <strain evidence="4">JCM 19831</strain>
    </source>
</reference>
<dbReference type="GO" id="GO:0030247">
    <property type="term" value="F:polysaccharide binding"/>
    <property type="evidence" value="ECO:0007669"/>
    <property type="project" value="UniProtKB-UniRule"/>
</dbReference>
<dbReference type="GO" id="GO:0005975">
    <property type="term" value="P:carbohydrate metabolic process"/>
    <property type="evidence" value="ECO:0007669"/>
    <property type="project" value="InterPro"/>
</dbReference>
<organism evidence="4 5">
    <name type="scientific">Dactylosporangium sucinum</name>
    <dbReference type="NCBI Taxonomy" id="1424081"/>
    <lineage>
        <taxon>Bacteria</taxon>
        <taxon>Bacillati</taxon>
        <taxon>Actinomycetota</taxon>
        <taxon>Actinomycetes</taxon>
        <taxon>Micromonosporales</taxon>
        <taxon>Micromonosporaceae</taxon>
        <taxon>Dactylosporangium</taxon>
    </lineage>
</organism>
<name>A0A917TDX1_9ACTN</name>
<evidence type="ECO:0000313" key="5">
    <source>
        <dbReference type="Proteomes" id="UP000642070"/>
    </source>
</evidence>
<reference evidence="4" key="1">
    <citation type="journal article" date="2014" name="Int. J. Syst. Evol. Microbiol.">
        <title>Complete genome sequence of Corynebacterium casei LMG S-19264T (=DSM 44701T), isolated from a smear-ripened cheese.</title>
        <authorList>
            <consortium name="US DOE Joint Genome Institute (JGI-PGF)"/>
            <person name="Walter F."/>
            <person name="Albersmeier A."/>
            <person name="Kalinowski J."/>
            <person name="Ruckert C."/>
        </authorList>
    </citation>
    <scope>NUCLEOTIDE SEQUENCE</scope>
    <source>
        <strain evidence="4">JCM 19831</strain>
    </source>
</reference>
<keyword evidence="2" id="KW-1133">Transmembrane helix</keyword>
<proteinExistence type="predicted"/>
<feature type="transmembrane region" description="Helical" evidence="2">
    <location>
        <begin position="9"/>
        <end position="29"/>
    </location>
</feature>
<dbReference type="RefSeq" id="WP_190249266.1">
    <property type="nucleotide sequence ID" value="NZ_BMPI01000007.1"/>
</dbReference>
<accession>A0A917TDX1</accession>
<gene>
    <name evidence="4" type="ORF">GCM10007977_017860</name>
</gene>
<dbReference type="InterPro" id="IPR012291">
    <property type="entry name" value="CBM2_carb-bd_dom_sf"/>
</dbReference>
<evidence type="ECO:0000256" key="2">
    <source>
        <dbReference type="SAM" id="Phobius"/>
    </source>
</evidence>
<protein>
    <recommendedName>
        <fullName evidence="3">CBM2 domain-containing protein</fullName>
    </recommendedName>
</protein>
<keyword evidence="2" id="KW-0812">Transmembrane</keyword>
<keyword evidence="5" id="KW-1185">Reference proteome</keyword>
<dbReference type="InterPro" id="IPR001919">
    <property type="entry name" value="CBD2"/>
</dbReference>
<comment type="caution">
    <text evidence="4">The sequence shown here is derived from an EMBL/GenBank/DDBJ whole genome shotgun (WGS) entry which is preliminary data.</text>
</comment>
<keyword evidence="2" id="KW-0472">Membrane</keyword>
<dbReference type="Pfam" id="PF00553">
    <property type="entry name" value="CBM_2"/>
    <property type="match status" value="1"/>
</dbReference>
<feature type="compositionally biased region" description="Low complexity" evidence="1">
    <location>
        <begin position="35"/>
        <end position="61"/>
    </location>
</feature>
<dbReference type="Proteomes" id="UP000642070">
    <property type="component" value="Unassembled WGS sequence"/>
</dbReference>
<sequence length="162" mass="16981">MWHLTRDRVLMLTTAVMVVAAGTMTVLYLTKDGAAPPTSAARTSDPTPTASAPPSAAPAKAGSMKAGYAVRSKWKDGFNAEVTVTNLGSQPIQGWTVQLKLPKDVDVTSTWGAKAEHKTGELILQSQAWNTYLEAGGSIRMGFEAKGDAAQPTSCTVNGSPC</sequence>